<evidence type="ECO:0000256" key="2">
    <source>
        <dbReference type="ARBA" id="ARBA00023315"/>
    </source>
</evidence>
<dbReference type="OrthoDB" id="7055207at2"/>
<feature type="domain" description="Beta-ketoacyl-[acyl-carrier-protein] synthase III C-terminal" evidence="4">
    <location>
        <begin position="247"/>
        <end position="338"/>
    </location>
</feature>
<dbReference type="GO" id="GO:0044550">
    <property type="term" value="P:secondary metabolite biosynthetic process"/>
    <property type="evidence" value="ECO:0007669"/>
    <property type="project" value="TreeGrafter"/>
</dbReference>
<evidence type="ECO:0000259" key="5">
    <source>
        <dbReference type="Pfam" id="PF08545"/>
    </source>
</evidence>
<organism evidence="6 7">
    <name type="scientific">Saccharothrix saharensis</name>
    <dbReference type="NCBI Taxonomy" id="571190"/>
    <lineage>
        <taxon>Bacteria</taxon>
        <taxon>Bacillati</taxon>
        <taxon>Actinomycetota</taxon>
        <taxon>Actinomycetes</taxon>
        <taxon>Pseudonocardiales</taxon>
        <taxon>Pseudonocardiaceae</taxon>
        <taxon>Saccharothrix</taxon>
    </lineage>
</organism>
<keyword evidence="7" id="KW-1185">Reference proteome</keyword>
<sequence length="379" mass="40573">MKTPGIYVSGLGAVIPGIMDARDAVELGLYDPEDYEWFGWTGAAVAGDTPAPDLAVRAARQAVQRSGHSGADIDVHLHAYSWAQGPIGWSPHHYILRHITDRDVPSLLFWQACSGVVGSLEVAASYLMAVQERRVAVVTGADNVGVPNFNRWAFGLQNGVIGDGASAVVLSKNGGFARLLSIRSGSTSDLEHLYRGNEPVFPPSHDNSRQVDFRERMASFGDDTDTSVEKVISRQGELRAELALSALAEAGLGPGDVSRVTHVFTGQESYLKVILDPMGLRPEQGLLEFGRQFGHMTVNDQIVGLEHLVVTRQVGPGDNVLMVAHGGGTSITCAVVRILHQPDWADGRATTPPPVAPSTPAPHVNRVRLTPPHSRGGAR</sequence>
<feature type="region of interest" description="Disordered" evidence="3">
    <location>
        <begin position="345"/>
        <end position="379"/>
    </location>
</feature>
<dbReference type="Pfam" id="PF08541">
    <property type="entry name" value="ACP_syn_III_C"/>
    <property type="match status" value="1"/>
</dbReference>
<dbReference type="InterPro" id="IPR013747">
    <property type="entry name" value="ACP_syn_III_C"/>
</dbReference>
<dbReference type="EMBL" id="VFPP01000001">
    <property type="protein sequence ID" value="TQM79392.1"/>
    <property type="molecule type" value="Genomic_DNA"/>
</dbReference>
<dbReference type="AlphaFoldDB" id="A0A543J986"/>
<keyword evidence="2" id="KW-0012">Acyltransferase</keyword>
<dbReference type="InterPro" id="IPR013751">
    <property type="entry name" value="ACP_syn_III_N"/>
</dbReference>
<evidence type="ECO:0000256" key="3">
    <source>
        <dbReference type="SAM" id="MobiDB-lite"/>
    </source>
</evidence>
<dbReference type="InterPro" id="IPR016039">
    <property type="entry name" value="Thiolase-like"/>
</dbReference>
<gene>
    <name evidence="6" type="ORF">FHX81_1699</name>
</gene>
<dbReference type="CDD" id="cd00827">
    <property type="entry name" value="init_cond_enzymes"/>
    <property type="match status" value="1"/>
</dbReference>
<dbReference type="GO" id="GO:0004315">
    <property type="term" value="F:3-oxoacyl-[acyl-carrier-protein] synthase activity"/>
    <property type="evidence" value="ECO:0007669"/>
    <property type="project" value="InterPro"/>
</dbReference>
<comment type="caution">
    <text evidence="6">The sequence shown here is derived from an EMBL/GenBank/DDBJ whole genome shotgun (WGS) entry which is preliminary data.</text>
</comment>
<evidence type="ECO:0000313" key="7">
    <source>
        <dbReference type="Proteomes" id="UP000316628"/>
    </source>
</evidence>
<dbReference type="Gene3D" id="3.40.47.10">
    <property type="match status" value="2"/>
</dbReference>
<dbReference type="PANTHER" id="PTHR34069">
    <property type="entry name" value="3-OXOACYL-[ACYL-CARRIER-PROTEIN] SYNTHASE 3"/>
    <property type="match status" value="1"/>
</dbReference>
<keyword evidence="1" id="KW-0808">Transferase</keyword>
<feature type="compositionally biased region" description="Pro residues" evidence="3">
    <location>
        <begin position="351"/>
        <end position="360"/>
    </location>
</feature>
<dbReference type="Pfam" id="PF08545">
    <property type="entry name" value="ACP_syn_III"/>
    <property type="match status" value="1"/>
</dbReference>
<evidence type="ECO:0000259" key="4">
    <source>
        <dbReference type="Pfam" id="PF08541"/>
    </source>
</evidence>
<dbReference type="SUPFAM" id="SSF53901">
    <property type="entry name" value="Thiolase-like"/>
    <property type="match status" value="1"/>
</dbReference>
<feature type="domain" description="Beta-ketoacyl-[acyl-carrier-protein] synthase III N-terminal" evidence="5">
    <location>
        <begin position="111"/>
        <end position="185"/>
    </location>
</feature>
<proteinExistence type="predicted"/>
<reference evidence="6 7" key="1">
    <citation type="submission" date="2019-06" db="EMBL/GenBank/DDBJ databases">
        <title>Sequencing the genomes of 1000 actinobacteria strains.</title>
        <authorList>
            <person name="Klenk H.-P."/>
        </authorList>
    </citation>
    <scope>NUCLEOTIDE SEQUENCE [LARGE SCALE GENOMIC DNA]</scope>
    <source>
        <strain evidence="6 7">DSM 45456</strain>
    </source>
</reference>
<name>A0A543J986_9PSEU</name>
<dbReference type="GO" id="GO:0006633">
    <property type="term" value="P:fatty acid biosynthetic process"/>
    <property type="evidence" value="ECO:0007669"/>
    <property type="project" value="InterPro"/>
</dbReference>
<dbReference type="RefSeq" id="WP_141976662.1">
    <property type="nucleotide sequence ID" value="NZ_VFPP01000001.1"/>
</dbReference>
<accession>A0A543J986</accession>
<dbReference type="PANTHER" id="PTHR34069:SF2">
    <property type="entry name" value="BETA-KETOACYL-[ACYL-CARRIER-PROTEIN] SYNTHASE III"/>
    <property type="match status" value="1"/>
</dbReference>
<protein>
    <submittedName>
        <fullName evidence="6">3-oxoacyl-[acyl-carrier-protein] synthase-3</fullName>
    </submittedName>
</protein>
<evidence type="ECO:0000256" key="1">
    <source>
        <dbReference type="ARBA" id="ARBA00022679"/>
    </source>
</evidence>
<evidence type="ECO:0000313" key="6">
    <source>
        <dbReference type="EMBL" id="TQM79392.1"/>
    </source>
</evidence>
<dbReference type="Proteomes" id="UP000316628">
    <property type="component" value="Unassembled WGS sequence"/>
</dbReference>